<gene>
    <name evidence="2" type="ORF">DCS_06086</name>
</gene>
<dbReference type="Pfam" id="PF07727">
    <property type="entry name" value="RVT_2"/>
    <property type="match status" value="1"/>
</dbReference>
<dbReference type="RefSeq" id="XP_040653481.1">
    <property type="nucleotide sequence ID" value="XM_040803377.1"/>
</dbReference>
<dbReference type="AlphaFoldDB" id="A0A151GAL2"/>
<name>A0A151GAL2_DRECN</name>
<dbReference type="GeneID" id="63718729"/>
<evidence type="ECO:0000259" key="1">
    <source>
        <dbReference type="Pfam" id="PF07727"/>
    </source>
</evidence>
<comment type="caution">
    <text evidence="2">The sequence shown here is derived from an EMBL/GenBank/DDBJ whole genome shotgun (WGS) entry which is preliminary data.</text>
</comment>
<keyword evidence="3" id="KW-1185">Reference proteome</keyword>
<sequence length="216" mass="24184">MDQRTGNPVTFHAVFTAAAAHNAPQRTHRDTLTRLPKRYQDLTNHPYGREFKETGAGQPDSSRIARICVRGDLHSECSNEQTYAATLAARTLRTVISIAARHDLDIRQFNVASGFLNTTLNSKSPIYVDLTKGYIELGFLHDSEDPPMVAQLNKALYGLRQSLLLWYNEMSQKLKAQGLLRTSEEPCVFTNDKVLILVYVDDILALSPKGHSVDDI</sequence>
<evidence type="ECO:0000313" key="3">
    <source>
        <dbReference type="Proteomes" id="UP000076580"/>
    </source>
</evidence>
<accession>A0A151GAL2</accession>
<proteinExistence type="predicted"/>
<feature type="domain" description="Reverse transcriptase Ty1/copia-type" evidence="1">
    <location>
        <begin position="65"/>
        <end position="213"/>
    </location>
</feature>
<dbReference type="EMBL" id="LAYC01000003">
    <property type="protein sequence ID" value="KYK54129.1"/>
    <property type="molecule type" value="Genomic_DNA"/>
</dbReference>
<protein>
    <recommendedName>
        <fullName evidence="1">Reverse transcriptase Ty1/copia-type domain-containing protein</fullName>
    </recommendedName>
</protein>
<dbReference type="InParanoid" id="A0A151GAL2"/>
<organism evidence="2 3">
    <name type="scientific">Drechmeria coniospora</name>
    <name type="common">Nematophagous fungus</name>
    <name type="synonym">Meria coniospora</name>
    <dbReference type="NCBI Taxonomy" id="98403"/>
    <lineage>
        <taxon>Eukaryota</taxon>
        <taxon>Fungi</taxon>
        <taxon>Dikarya</taxon>
        <taxon>Ascomycota</taxon>
        <taxon>Pezizomycotina</taxon>
        <taxon>Sordariomycetes</taxon>
        <taxon>Hypocreomycetidae</taxon>
        <taxon>Hypocreales</taxon>
        <taxon>Ophiocordycipitaceae</taxon>
        <taxon>Drechmeria</taxon>
    </lineage>
</organism>
<dbReference type="STRING" id="98403.A0A151GAL2"/>
<evidence type="ECO:0000313" key="2">
    <source>
        <dbReference type="EMBL" id="KYK54129.1"/>
    </source>
</evidence>
<dbReference type="InterPro" id="IPR013103">
    <property type="entry name" value="RVT_2"/>
</dbReference>
<reference evidence="2 3" key="1">
    <citation type="journal article" date="2016" name="Sci. Rep.">
        <title>Insights into Adaptations to a Near-Obligate Nematode Endoparasitic Lifestyle from the Finished Genome of Drechmeria coniospora.</title>
        <authorList>
            <person name="Zhang L."/>
            <person name="Zhou Z."/>
            <person name="Guo Q."/>
            <person name="Fokkens L."/>
            <person name="Miskei M."/>
            <person name="Pocsi I."/>
            <person name="Zhang W."/>
            <person name="Chen M."/>
            <person name="Wang L."/>
            <person name="Sun Y."/>
            <person name="Donzelli B.G."/>
            <person name="Gibson D.M."/>
            <person name="Nelson D.R."/>
            <person name="Luo J.G."/>
            <person name="Rep M."/>
            <person name="Liu H."/>
            <person name="Yang S."/>
            <person name="Wang J."/>
            <person name="Krasnoff S.B."/>
            <person name="Xu Y."/>
            <person name="Molnar I."/>
            <person name="Lin M."/>
        </authorList>
    </citation>
    <scope>NUCLEOTIDE SEQUENCE [LARGE SCALE GENOMIC DNA]</scope>
    <source>
        <strain evidence="2 3">ARSEF 6962</strain>
    </source>
</reference>
<dbReference type="Proteomes" id="UP000076580">
    <property type="component" value="Chromosome 03"/>
</dbReference>